<keyword evidence="3" id="KW-1185">Reference proteome</keyword>
<keyword evidence="1" id="KW-0472">Membrane</keyword>
<reference evidence="2 3" key="1">
    <citation type="submission" date="2020-02" db="EMBL/GenBank/DDBJ databases">
        <authorList>
            <person name="Hogendoorn C."/>
        </authorList>
    </citation>
    <scope>NUCLEOTIDE SEQUENCE [LARGE SCALE GENOMIC DNA]</scope>
    <source>
        <strain evidence="2">R501</strain>
    </source>
</reference>
<keyword evidence="1" id="KW-1133">Transmembrane helix</keyword>
<name>A0A6F8ZHB6_9FIRM</name>
<evidence type="ECO:0000256" key="1">
    <source>
        <dbReference type="SAM" id="Phobius"/>
    </source>
</evidence>
<dbReference type="KEGG" id="hfv:R50_1568"/>
<evidence type="ECO:0000313" key="3">
    <source>
        <dbReference type="Proteomes" id="UP000503399"/>
    </source>
</evidence>
<dbReference type="EMBL" id="LR778114">
    <property type="protein sequence ID" value="CAB1129069.1"/>
    <property type="molecule type" value="Genomic_DNA"/>
</dbReference>
<gene>
    <name evidence="2" type="ORF">R50_1568</name>
</gene>
<protein>
    <submittedName>
        <fullName evidence="2">Uncharacterized protein</fullName>
    </submittedName>
</protein>
<keyword evidence="1" id="KW-0812">Transmembrane</keyword>
<accession>A0A6F8ZHB6</accession>
<organism evidence="2 3">
    <name type="scientific">Candidatus Hydrogenisulfobacillus filiaventi</name>
    <dbReference type="NCBI Taxonomy" id="2707344"/>
    <lineage>
        <taxon>Bacteria</taxon>
        <taxon>Bacillati</taxon>
        <taxon>Bacillota</taxon>
        <taxon>Clostridia</taxon>
        <taxon>Eubacteriales</taxon>
        <taxon>Clostridiales Family XVII. Incertae Sedis</taxon>
        <taxon>Candidatus Hydrogenisulfobacillus</taxon>
    </lineage>
</organism>
<evidence type="ECO:0000313" key="2">
    <source>
        <dbReference type="EMBL" id="CAB1129069.1"/>
    </source>
</evidence>
<dbReference type="AlphaFoldDB" id="A0A6F8ZHB6"/>
<proteinExistence type="predicted"/>
<sequence length="96" mass="10217">MSTPAAPPTGRRAGGHAHARRLRPLRWLFAGIVILIAVLFWDLNALVAGLRHTAGALARLEGARRLLGTTAAVAWAHLLQLVHRIGHWLASVGGPA</sequence>
<dbReference type="Proteomes" id="UP000503399">
    <property type="component" value="Chromosome"/>
</dbReference>
<feature type="transmembrane region" description="Helical" evidence="1">
    <location>
        <begin position="27"/>
        <end position="50"/>
    </location>
</feature>